<sequence length="39" mass="4422">MKVGLVYDPIYLEHDTGDHVENSQRLVAAMSYLKETGIK</sequence>
<organism evidence="1">
    <name type="scientific">marine sediment metagenome</name>
    <dbReference type="NCBI Taxonomy" id="412755"/>
    <lineage>
        <taxon>unclassified sequences</taxon>
        <taxon>metagenomes</taxon>
        <taxon>ecological metagenomes</taxon>
    </lineage>
</organism>
<name>X0ZKK5_9ZZZZ</name>
<dbReference type="SUPFAM" id="SSF52768">
    <property type="entry name" value="Arginase/deacetylase"/>
    <property type="match status" value="1"/>
</dbReference>
<gene>
    <name evidence="1" type="ORF">S01H4_14347</name>
</gene>
<dbReference type="InterPro" id="IPR023696">
    <property type="entry name" value="Ureohydrolase_dom_sf"/>
</dbReference>
<protein>
    <submittedName>
        <fullName evidence="1">Uncharacterized protein</fullName>
    </submittedName>
</protein>
<accession>X0ZKK5</accession>
<proteinExistence type="predicted"/>
<dbReference type="EMBL" id="BART01006293">
    <property type="protein sequence ID" value="GAG60883.1"/>
    <property type="molecule type" value="Genomic_DNA"/>
</dbReference>
<feature type="non-terminal residue" evidence="1">
    <location>
        <position position="39"/>
    </location>
</feature>
<dbReference type="AlphaFoldDB" id="X0ZKK5"/>
<evidence type="ECO:0000313" key="1">
    <source>
        <dbReference type="EMBL" id="GAG60883.1"/>
    </source>
</evidence>
<comment type="caution">
    <text evidence="1">The sequence shown here is derived from an EMBL/GenBank/DDBJ whole genome shotgun (WGS) entry which is preliminary data.</text>
</comment>
<reference evidence="1" key="1">
    <citation type="journal article" date="2014" name="Front. Microbiol.">
        <title>High frequency of phylogenetically diverse reductive dehalogenase-homologous genes in deep subseafloor sedimentary metagenomes.</title>
        <authorList>
            <person name="Kawai M."/>
            <person name="Futagami T."/>
            <person name="Toyoda A."/>
            <person name="Takaki Y."/>
            <person name="Nishi S."/>
            <person name="Hori S."/>
            <person name="Arai W."/>
            <person name="Tsubouchi T."/>
            <person name="Morono Y."/>
            <person name="Uchiyama I."/>
            <person name="Ito T."/>
            <person name="Fujiyama A."/>
            <person name="Inagaki F."/>
            <person name="Takami H."/>
        </authorList>
    </citation>
    <scope>NUCLEOTIDE SEQUENCE</scope>
    <source>
        <strain evidence="1">Expedition CK06-06</strain>
    </source>
</reference>